<sequence>MAPPANYRVPAPQKWAVQQLCRSRIHSRYPYLLFQALQPSGTDATFIRTDNARALGGRRLEGSKTHNMPRGPMNLQQSSVRQLWDGEPPETDGSPPTMAILLTVNWLDHAAKRAEV</sequence>
<dbReference type="AlphaFoldDB" id="A0AAJ0AI45"/>
<name>A0AAJ0AI45_9PEZI</name>
<dbReference type="EMBL" id="JAHMHR010000035">
    <property type="protein sequence ID" value="KAK1672782.1"/>
    <property type="molecule type" value="Genomic_DNA"/>
</dbReference>
<gene>
    <name evidence="2" type="ORF">BDP55DRAFT_671771</name>
</gene>
<evidence type="ECO:0000313" key="3">
    <source>
        <dbReference type="Proteomes" id="UP001224890"/>
    </source>
</evidence>
<proteinExistence type="predicted"/>
<feature type="region of interest" description="Disordered" evidence="1">
    <location>
        <begin position="57"/>
        <end position="76"/>
    </location>
</feature>
<keyword evidence="3" id="KW-1185">Reference proteome</keyword>
<dbReference type="GeneID" id="85460006"/>
<evidence type="ECO:0000313" key="2">
    <source>
        <dbReference type="EMBL" id="KAK1672782.1"/>
    </source>
</evidence>
<protein>
    <submittedName>
        <fullName evidence="2">Uncharacterized protein</fullName>
    </submittedName>
</protein>
<accession>A0AAJ0AI45</accession>
<evidence type="ECO:0000256" key="1">
    <source>
        <dbReference type="SAM" id="MobiDB-lite"/>
    </source>
</evidence>
<reference evidence="2" key="1">
    <citation type="submission" date="2021-06" db="EMBL/GenBank/DDBJ databases">
        <title>Comparative genomics, transcriptomics and evolutionary studies reveal genomic signatures of adaptation to plant cell wall in hemibiotrophic fungi.</title>
        <authorList>
            <consortium name="DOE Joint Genome Institute"/>
            <person name="Baroncelli R."/>
            <person name="Diaz J.F."/>
            <person name="Benocci T."/>
            <person name="Peng M."/>
            <person name="Battaglia E."/>
            <person name="Haridas S."/>
            <person name="Andreopoulos W."/>
            <person name="Labutti K."/>
            <person name="Pangilinan J."/>
            <person name="Floch G.L."/>
            <person name="Makela M.R."/>
            <person name="Henrissat B."/>
            <person name="Grigoriev I.V."/>
            <person name="Crouch J.A."/>
            <person name="De Vries R.P."/>
            <person name="Sukno S.A."/>
            <person name="Thon M.R."/>
        </authorList>
    </citation>
    <scope>NUCLEOTIDE SEQUENCE</scope>
    <source>
        <strain evidence="2">CBS 193.32</strain>
    </source>
</reference>
<dbReference type="RefSeq" id="XP_060426785.1">
    <property type="nucleotide sequence ID" value="XM_060575480.1"/>
</dbReference>
<organism evidence="2 3">
    <name type="scientific">Colletotrichum godetiae</name>
    <dbReference type="NCBI Taxonomy" id="1209918"/>
    <lineage>
        <taxon>Eukaryota</taxon>
        <taxon>Fungi</taxon>
        <taxon>Dikarya</taxon>
        <taxon>Ascomycota</taxon>
        <taxon>Pezizomycotina</taxon>
        <taxon>Sordariomycetes</taxon>
        <taxon>Hypocreomycetidae</taxon>
        <taxon>Glomerellales</taxon>
        <taxon>Glomerellaceae</taxon>
        <taxon>Colletotrichum</taxon>
        <taxon>Colletotrichum acutatum species complex</taxon>
    </lineage>
</organism>
<comment type="caution">
    <text evidence="2">The sequence shown here is derived from an EMBL/GenBank/DDBJ whole genome shotgun (WGS) entry which is preliminary data.</text>
</comment>
<dbReference type="Proteomes" id="UP001224890">
    <property type="component" value="Unassembled WGS sequence"/>
</dbReference>